<accession>A0A4R6IIZ1</accession>
<dbReference type="OrthoDB" id="1097544at2"/>
<keyword evidence="1" id="KW-0175">Coiled coil</keyword>
<protein>
    <submittedName>
        <fullName evidence="2">HK97 family phage prohead protease</fullName>
    </submittedName>
</protein>
<keyword evidence="2" id="KW-0645">Protease</keyword>
<dbReference type="Proteomes" id="UP000295499">
    <property type="component" value="Unassembled WGS sequence"/>
</dbReference>
<proteinExistence type="predicted"/>
<sequence>METKKLSTEVKDVDETKGYVEAYANAYNNEDSDKDISHPNSFIKTVKDDFHRIRVYKNHNQNILVGVPKLIDPLDSYGLKTGTQFNMNTDDGKNMFWDVKLIHDNGQNADLSIGYRVMKRDTKDRRIIMEYMLKEYSFLTSWGANDRAITTAVKNGKDSSEVMAFLVKAYNLPYSDSRLVKLEALLKSLDNINQEQENALDNEVKERKGTGIYLLNKAN</sequence>
<keyword evidence="2" id="KW-0378">Hydrolase</keyword>
<dbReference type="AlphaFoldDB" id="A0A4R6IIZ1"/>
<dbReference type="GO" id="GO:0006508">
    <property type="term" value="P:proteolysis"/>
    <property type="evidence" value="ECO:0007669"/>
    <property type="project" value="UniProtKB-KW"/>
</dbReference>
<name>A0A4R6IIZ1_9SPHI</name>
<dbReference type="EMBL" id="SNWM01000003">
    <property type="protein sequence ID" value="TDO21896.1"/>
    <property type="molecule type" value="Genomic_DNA"/>
</dbReference>
<feature type="coiled-coil region" evidence="1">
    <location>
        <begin position="179"/>
        <end position="206"/>
    </location>
</feature>
<evidence type="ECO:0000313" key="3">
    <source>
        <dbReference type="Proteomes" id="UP000295499"/>
    </source>
</evidence>
<gene>
    <name evidence="2" type="ORF">CLV32_3004</name>
</gene>
<dbReference type="RefSeq" id="WP_133556769.1">
    <property type="nucleotide sequence ID" value="NZ_SNWM01000003.1"/>
</dbReference>
<dbReference type="GO" id="GO:0008233">
    <property type="term" value="F:peptidase activity"/>
    <property type="evidence" value="ECO:0007669"/>
    <property type="project" value="UniProtKB-KW"/>
</dbReference>
<comment type="caution">
    <text evidence="2">The sequence shown here is derived from an EMBL/GenBank/DDBJ whole genome shotgun (WGS) entry which is preliminary data.</text>
</comment>
<evidence type="ECO:0000256" key="1">
    <source>
        <dbReference type="SAM" id="Coils"/>
    </source>
</evidence>
<organism evidence="2 3">
    <name type="scientific">Pedobacter duraquae</name>
    <dbReference type="NCBI Taxonomy" id="425511"/>
    <lineage>
        <taxon>Bacteria</taxon>
        <taxon>Pseudomonadati</taxon>
        <taxon>Bacteroidota</taxon>
        <taxon>Sphingobacteriia</taxon>
        <taxon>Sphingobacteriales</taxon>
        <taxon>Sphingobacteriaceae</taxon>
        <taxon>Pedobacter</taxon>
    </lineage>
</organism>
<keyword evidence="3" id="KW-1185">Reference proteome</keyword>
<reference evidence="2 3" key="1">
    <citation type="submission" date="2019-03" db="EMBL/GenBank/DDBJ databases">
        <title>Genomic Encyclopedia of Archaeal and Bacterial Type Strains, Phase II (KMG-II): from individual species to whole genera.</title>
        <authorList>
            <person name="Goeker M."/>
        </authorList>
    </citation>
    <scope>NUCLEOTIDE SEQUENCE [LARGE SCALE GENOMIC DNA]</scope>
    <source>
        <strain evidence="2 3">DSM 19034</strain>
    </source>
</reference>
<evidence type="ECO:0000313" key="2">
    <source>
        <dbReference type="EMBL" id="TDO21896.1"/>
    </source>
</evidence>